<comment type="caution">
    <text evidence="8">The sequence shown here is derived from an EMBL/GenBank/DDBJ whole genome shotgun (WGS) entry which is preliminary data.</text>
</comment>
<dbReference type="Pfam" id="PF00121">
    <property type="entry name" value="TIM"/>
    <property type="match status" value="1"/>
</dbReference>
<proteinExistence type="inferred from homology"/>
<dbReference type="EC" id="5.3.1.1" evidence="6 7"/>
<keyword evidence="2 6" id="KW-0312">Gluconeogenesis</keyword>
<dbReference type="InterPro" id="IPR013785">
    <property type="entry name" value="Aldolase_TIM"/>
</dbReference>
<feature type="binding site" evidence="6">
    <location>
        <position position="173"/>
    </location>
    <ligand>
        <name>substrate</name>
    </ligand>
</feature>
<dbReference type="Gene3D" id="3.20.20.70">
    <property type="entry name" value="Aldolase class I"/>
    <property type="match status" value="1"/>
</dbReference>
<dbReference type="PROSITE" id="PS51440">
    <property type="entry name" value="TIM_2"/>
    <property type="match status" value="1"/>
</dbReference>
<comment type="pathway">
    <text evidence="6 7">Carbohydrate biosynthesis; gluconeogenesis.</text>
</comment>
<organism evidence="8 9">
    <name type="scientific">Sporosarcina siberiensis</name>
    <dbReference type="NCBI Taxonomy" id="1365606"/>
    <lineage>
        <taxon>Bacteria</taxon>
        <taxon>Bacillati</taxon>
        <taxon>Bacillota</taxon>
        <taxon>Bacilli</taxon>
        <taxon>Bacillales</taxon>
        <taxon>Caryophanaceae</taxon>
        <taxon>Sporosarcina</taxon>
    </lineage>
</organism>
<evidence type="ECO:0000313" key="9">
    <source>
        <dbReference type="Proteomes" id="UP001597218"/>
    </source>
</evidence>
<comment type="pathway">
    <text evidence="6 7">Carbohydrate degradation; glycolysis; D-glyceraldehyde 3-phosphate from glycerone phosphate: step 1/1.</text>
</comment>
<evidence type="ECO:0000313" key="8">
    <source>
        <dbReference type="EMBL" id="MFD1926931.1"/>
    </source>
</evidence>
<dbReference type="GO" id="GO:0004807">
    <property type="term" value="F:triose-phosphate isomerase activity"/>
    <property type="evidence" value="ECO:0007669"/>
    <property type="project" value="UniProtKB-EC"/>
</dbReference>
<keyword evidence="5 6" id="KW-0413">Isomerase</keyword>
<evidence type="ECO:0000256" key="4">
    <source>
        <dbReference type="ARBA" id="ARBA00023152"/>
    </source>
</evidence>
<feature type="active site" description="Proton acceptor" evidence="6">
    <location>
        <position position="167"/>
    </location>
</feature>
<dbReference type="CDD" id="cd00311">
    <property type="entry name" value="TIM"/>
    <property type="match status" value="1"/>
</dbReference>
<evidence type="ECO:0000256" key="3">
    <source>
        <dbReference type="ARBA" id="ARBA00022490"/>
    </source>
</evidence>
<dbReference type="HAMAP" id="MF_00147_B">
    <property type="entry name" value="TIM_B"/>
    <property type="match status" value="1"/>
</dbReference>
<keyword evidence="3 6" id="KW-0963">Cytoplasm</keyword>
<comment type="similarity">
    <text evidence="1 6 7">Belongs to the triosephosphate isomerase family.</text>
</comment>
<keyword evidence="9" id="KW-1185">Reference proteome</keyword>
<keyword evidence="4 6" id="KW-0324">Glycolysis</keyword>
<comment type="subunit">
    <text evidence="6 7">Homodimer.</text>
</comment>
<feature type="binding site" evidence="6">
    <location>
        <begin position="9"/>
        <end position="11"/>
    </location>
    <ligand>
        <name>substrate</name>
    </ligand>
</feature>
<dbReference type="InterPro" id="IPR000652">
    <property type="entry name" value="Triosephosphate_isomerase"/>
</dbReference>
<evidence type="ECO:0000256" key="6">
    <source>
        <dbReference type="HAMAP-Rule" id="MF_00147"/>
    </source>
</evidence>
<feature type="binding site" evidence="6">
    <location>
        <position position="213"/>
    </location>
    <ligand>
        <name>substrate</name>
    </ligand>
</feature>
<accession>A0ABW4SCC6</accession>
<reference evidence="9" key="1">
    <citation type="journal article" date="2019" name="Int. J. Syst. Evol. Microbiol.">
        <title>The Global Catalogue of Microorganisms (GCM) 10K type strain sequencing project: providing services to taxonomists for standard genome sequencing and annotation.</title>
        <authorList>
            <consortium name="The Broad Institute Genomics Platform"/>
            <consortium name="The Broad Institute Genome Sequencing Center for Infectious Disease"/>
            <person name="Wu L."/>
            <person name="Ma J."/>
        </authorList>
    </citation>
    <scope>NUCLEOTIDE SEQUENCE [LARGE SCALE GENOMIC DNA]</scope>
    <source>
        <strain evidence="9">CGMCC 4.7177</strain>
    </source>
</reference>
<evidence type="ECO:0000256" key="5">
    <source>
        <dbReference type="ARBA" id="ARBA00023235"/>
    </source>
</evidence>
<comment type="function">
    <text evidence="6">Involved in the gluconeogenesis. Catalyzes stereospecifically the conversion of dihydroxyacetone phosphate (DHAP) to D-glyceraldehyde-3-phosphate (G3P).</text>
</comment>
<dbReference type="Proteomes" id="UP001597218">
    <property type="component" value="Unassembled WGS sequence"/>
</dbReference>
<dbReference type="InterPro" id="IPR022896">
    <property type="entry name" value="TrioseP_Isoase_bac/euk"/>
</dbReference>
<name>A0ABW4SCC6_9BACL</name>
<dbReference type="PANTHER" id="PTHR21139:SF42">
    <property type="entry name" value="TRIOSEPHOSPHATE ISOMERASE"/>
    <property type="match status" value="1"/>
</dbReference>
<dbReference type="NCBIfam" id="TIGR00419">
    <property type="entry name" value="tim"/>
    <property type="match status" value="1"/>
</dbReference>
<protein>
    <recommendedName>
        <fullName evidence="6 7">Triosephosphate isomerase</fullName>
        <shortName evidence="6">TIM</shortName>
        <shortName evidence="6">TPI</shortName>
        <ecNumber evidence="6 7">5.3.1.1</ecNumber>
    </recommendedName>
    <alternativeName>
        <fullName evidence="6">Triose-phosphate isomerase</fullName>
    </alternativeName>
</protein>
<dbReference type="PROSITE" id="PS00171">
    <property type="entry name" value="TIM_1"/>
    <property type="match status" value="1"/>
</dbReference>
<dbReference type="InterPro" id="IPR035990">
    <property type="entry name" value="TIM_sf"/>
</dbReference>
<feature type="binding site" evidence="6">
    <location>
        <begin position="234"/>
        <end position="235"/>
    </location>
    <ligand>
        <name>substrate</name>
    </ligand>
</feature>
<evidence type="ECO:0000256" key="1">
    <source>
        <dbReference type="ARBA" id="ARBA00007422"/>
    </source>
</evidence>
<dbReference type="RefSeq" id="WP_381535591.1">
    <property type="nucleotide sequence ID" value="NZ_JBHUGI010000005.1"/>
</dbReference>
<dbReference type="EMBL" id="JBHUGI010000005">
    <property type="protein sequence ID" value="MFD1926931.1"/>
    <property type="molecule type" value="Genomic_DNA"/>
</dbReference>
<dbReference type="PANTHER" id="PTHR21139">
    <property type="entry name" value="TRIOSEPHOSPHATE ISOMERASE"/>
    <property type="match status" value="1"/>
</dbReference>
<evidence type="ECO:0000256" key="2">
    <source>
        <dbReference type="ARBA" id="ARBA00022432"/>
    </source>
</evidence>
<evidence type="ECO:0000256" key="7">
    <source>
        <dbReference type="RuleBase" id="RU363013"/>
    </source>
</evidence>
<feature type="active site" description="Electrophile" evidence="6">
    <location>
        <position position="95"/>
    </location>
</feature>
<comment type="subcellular location">
    <subcellularLocation>
        <location evidence="6 7">Cytoplasm</location>
    </subcellularLocation>
</comment>
<comment type="catalytic activity">
    <reaction evidence="6 7">
        <text>D-glyceraldehyde 3-phosphate = dihydroxyacetone phosphate</text>
        <dbReference type="Rhea" id="RHEA:18585"/>
        <dbReference type="ChEBI" id="CHEBI:57642"/>
        <dbReference type="ChEBI" id="CHEBI:59776"/>
        <dbReference type="EC" id="5.3.1.1"/>
    </reaction>
</comment>
<gene>
    <name evidence="6 8" type="primary">tpiA</name>
    <name evidence="8" type="ORF">ACFSFY_02420</name>
</gene>
<dbReference type="SUPFAM" id="SSF51351">
    <property type="entry name" value="Triosephosphate isomerase (TIM)"/>
    <property type="match status" value="1"/>
</dbReference>
<dbReference type="InterPro" id="IPR020861">
    <property type="entry name" value="Triosephosphate_isomerase_AS"/>
</dbReference>
<sequence>MRKRIIAGNWKMYKTIDEAKNFAQEVKGKLIESEIVEAVICPPAPYLYELAEITKGYSIKIGAQTMHEEIEGAFTGEISPTMLSNLGVQYVIIGHSERRMYFNETDQSVNKKVKAAFESNLTPIVCVGESLEERESNKTVEIVSNQVTKAFLNRTGETIEKAVIAYEPIWAIGTGKTATADDANEVCHAIRNTVEELYGADVANKVRIQYGGSVKPENIEELLTKEHIDGALVGGASLDSNSFLKLIEAASYE</sequence>